<dbReference type="AlphaFoldDB" id="A0A6A6G431"/>
<protein>
    <submittedName>
        <fullName evidence="2">Uncharacterized protein</fullName>
    </submittedName>
</protein>
<keyword evidence="3" id="KW-1185">Reference proteome</keyword>
<feature type="region of interest" description="Disordered" evidence="1">
    <location>
        <begin position="91"/>
        <end position="117"/>
    </location>
</feature>
<evidence type="ECO:0000313" key="3">
    <source>
        <dbReference type="Proteomes" id="UP000799538"/>
    </source>
</evidence>
<feature type="compositionally biased region" description="Low complexity" evidence="1">
    <location>
        <begin position="443"/>
        <end position="453"/>
    </location>
</feature>
<feature type="compositionally biased region" description="Polar residues" evidence="1">
    <location>
        <begin position="359"/>
        <end position="370"/>
    </location>
</feature>
<evidence type="ECO:0000313" key="2">
    <source>
        <dbReference type="EMBL" id="KAF2220437.1"/>
    </source>
</evidence>
<accession>A0A6A6G431</accession>
<feature type="region of interest" description="Disordered" evidence="1">
    <location>
        <begin position="275"/>
        <end position="394"/>
    </location>
</feature>
<feature type="region of interest" description="Disordered" evidence="1">
    <location>
        <begin position="437"/>
        <end position="475"/>
    </location>
</feature>
<feature type="region of interest" description="Disordered" evidence="1">
    <location>
        <begin position="1"/>
        <end position="36"/>
    </location>
</feature>
<reference evidence="3" key="1">
    <citation type="journal article" date="2020" name="Stud. Mycol.">
        <title>101 Dothideomycetes genomes: A test case for predicting lifestyles and emergence of pathogens.</title>
        <authorList>
            <person name="Haridas S."/>
            <person name="Albert R."/>
            <person name="Binder M."/>
            <person name="Bloem J."/>
            <person name="LaButti K."/>
            <person name="Salamov A."/>
            <person name="Andreopoulos B."/>
            <person name="Baker S."/>
            <person name="Barry K."/>
            <person name="Bills G."/>
            <person name="Bluhm B."/>
            <person name="Cannon C."/>
            <person name="Castanera R."/>
            <person name="Culley D."/>
            <person name="Daum C."/>
            <person name="Ezra D."/>
            <person name="Gonzalez J."/>
            <person name="Henrissat B."/>
            <person name="Kuo A."/>
            <person name="Liang C."/>
            <person name="Lipzen A."/>
            <person name="Lutzoni F."/>
            <person name="Magnuson J."/>
            <person name="Mondo S."/>
            <person name="Nolan M."/>
            <person name="Ohm R."/>
            <person name="Pangilinan J."/>
            <person name="Park H.-J."/>
            <person name="Ramirez L."/>
            <person name="Alfaro M."/>
            <person name="Sun H."/>
            <person name="Tritt A."/>
            <person name="Yoshinaga Y."/>
            <person name="Zwiers L.-H."/>
            <person name="Turgeon B."/>
            <person name="Goodwin S."/>
            <person name="Spatafora J."/>
            <person name="Crous P."/>
            <person name="Grigoriev I."/>
        </authorList>
    </citation>
    <scope>NUCLEOTIDE SEQUENCE [LARGE SCALE GENOMIC DNA]</scope>
    <source>
        <strain evidence="3">CECT 20119</strain>
    </source>
</reference>
<feature type="compositionally biased region" description="Pro residues" evidence="1">
    <location>
        <begin position="281"/>
        <end position="290"/>
    </location>
</feature>
<dbReference type="OrthoDB" id="10400161at2759"/>
<feature type="region of interest" description="Disordered" evidence="1">
    <location>
        <begin position="172"/>
        <end position="199"/>
    </location>
</feature>
<dbReference type="EMBL" id="ML992512">
    <property type="protein sequence ID" value="KAF2220437.1"/>
    <property type="molecule type" value="Genomic_DNA"/>
</dbReference>
<proteinExistence type="predicted"/>
<name>A0A6A6G431_9PEZI</name>
<evidence type="ECO:0000256" key="1">
    <source>
        <dbReference type="SAM" id="MobiDB-lite"/>
    </source>
</evidence>
<dbReference type="Proteomes" id="UP000799538">
    <property type="component" value="Unassembled WGS sequence"/>
</dbReference>
<feature type="compositionally biased region" description="Polar residues" evidence="1">
    <location>
        <begin position="19"/>
        <end position="29"/>
    </location>
</feature>
<organism evidence="2 3">
    <name type="scientific">Elsinoe ampelina</name>
    <dbReference type="NCBI Taxonomy" id="302913"/>
    <lineage>
        <taxon>Eukaryota</taxon>
        <taxon>Fungi</taxon>
        <taxon>Dikarya</taxon>
        <taxon>Ascomycota</taxon>
        <taxon>Pezizomycotina</taxon>
        <taxon>Dothideomycetes</taxon>
        <taxon>Dothideomycetidae</taxon>
        <taxon>Myriangiales</taxon>
        <taxon>Elsinoaceae</taxon>
        <taxon>Elsinoe</taxon>
    </lineage>
</organism>
<sequence length="543" mass="59227">MYLPPYHPEHKSGKPQDSPLRTSTPQSTGKPFPPLLTDRAIHLNHNTPGWLKPSQLHLNLSATEASMVIGPRFVNRPYARPLSAILERHSTVSLRSTRSTRRPKPSIPGASKENIPPKRSLLRKDSLARLPARLKMSFIQHVKDRPGHPGPITDHISKQNGLNASSTGLTVPVTGRSATTPDHTTIGGLRSSTDRESVDPLALSGTTMPATNSPFSPAQRALHILTGQTARGPFQYKPARYVRLPPRVRAKLVSVEQLREEMTLPPHMLPTTEQVDLLQNPPSPPVPPEQDPCCETGTPSPIIAPSPRRPQKRALSGLPLGSVDTARMKSFSTWSSDPLPDSTEELPKHIFARPGRPPLTTNSIKNTKVSDQGRCSPVQSKNDRSSNHAETGGVTSDVCCTIRDLGSNELSADSSLPDPGHRTVFEPIANKFRASKEAITAKSSSSTPQTTSPVHQLDGAAPPRRPRGGCEKEPKVKQWKLNRPGMIQFGRAVRGARKRLTLAHVGHTGVRNRCWRCAAKGKVRRLKGKLRESKSDSPCGDCS</sequence>
<gene>
    <name evidence="2" type="ORF">BDZ85DRAFT_251774</name>
</gene>